<dbReference type="SUPFAM" id="SSF48452">
    <property type="entry name" value="TPR-like"/>
    <property type="match status" value="1"/>
</dbReference>
<evidence type="ECO:0000313" key="1">
    <source>
        <dbReference type="EMBL" id="XDQ31954.1"/>
    </source>
</evidence>
<dbReference type="InterPro" id="IPR011990">
    <property type="entry name" value="TPR-like_helical_dom_sf"/>
</dbReference>
<dbReference type="Gene3D" id="1.25.40.10">
    <property type="entry name" value="Tetratricopeptide repeat domain"/>
    <property type="match status" value="1"/>
</dbReference>
<name>A0AB39PSH9_9ACTN</name>
<proteinExistence type="predicted"/>
<reference evidence="1" key="1">
    <citation type="submission" date="2024-07" db="EMBL/GenBank/DDBJ databases">
        <authorList>
            <person name="Yu S.T."/>
        </authorList>
    </citation>
    <scope>NUCLEOTIDE SEQUENCE</scope>
    <source>
        <strain evidence="1">R28</strain>
    </source>
</reference>
<sequence>MPRTPNTRLALLLQAAGWNPSQLAAALRGIAAEQGLTLTVYRTTARRWLDGAQPRPPIPALLLECLSRRLGRRVAAYDAGLTRAPAVVVDPDWEADPMRKLAHLTHAELDPHRRALLGAGVFAATALALPGEGETLSAAVPDGSVPADRRAGPSDLEQLRTMATVFATAADRHGGQHVRAALAAYLAHEVTPLLDGPARTGIHHGLLSATAQLTLLLGSMCADSGHHAMAQHYHQIAARLATDAGDHTILAITLRTMATHAHDLGQHTPAVLHLAEQADRHARHAPPAVRAYTHIHLAVLHAHQDRHASQAALARAERFHAQTDTAPGPFSSYPAGALHYQRAQTLTTLGDHTAALTALTTSLRLRTPTEQLPAALTRARLAETHLRLGHLDAALTHWRTFLDTYPSLKSARADERLTAALQRLRPHQRHAGAADFLGRVTELTRPAP</sequence>
<dbReference type="EMBL" id="CP163439">
    <property type="protein sequence ID" value="XDQ31954.1"/>
    <property type="molecule type" value="Genomic_DNA"/>
</dbReference>
<dbReference type="RefSeq" id="WP_369166445.1">
    <property type="nucleotide sequence ID" value="NZ_CP163439.1"/>
</dbReference>
<accession>A0AB39PSH9</accession>
<organism evidence="1">
    <name type="scientific">Streptomyces sp. R28</name>
    <dbReference type="NCBI Taxonomy" id="3238628"/>
    <lineage>
        <taxon>Bacteria</taxon>
        <taxon>Bacillati</taxon>
        <taxon>Actinomycetota</taxon>
        <taxon>Actinomycetes</taxon>
        <taxon>Kitasatosporales</taxon>
        <taxon>Streptomycetaceae</taxon>
        <taxon>Streptomyces</taxon>
    </lineage>
</organism>
<dbReference type="AlphaFoldDB" id="A0AB39PSH9"/>
<gene>
    <name evidence="1" type="ORF">AB5J49_00455</name>
</gene>
<protein>
    <submittedName>
        <fullName evidence="1">Tol-pal system YbgF family protein</fullName>
    </submittedName>
</protein>